<name>A0A430JE57_9BACL</name>
<dbReference type="SUPFAM" id="SSF49265">
    <property type="entry name" value="Fibronectin type III"/>
    <property type="match status" value="1"/>
</dbReference>
<dbReference type="AlphaFoldDB" id="A0A430JE57"/>
<sequence>MAAITVGSQVTSANSWSRSLAYGYVPTAAYPVMASNGKIFVSVTYHDGESGDTYTYSLYQGTWNGTFSLWRTSSYTPQYGMAEPVELGGYVYYPVYSYPNYMIGKIDSNAMTYTEIAYPSVASASPVGGQLFVNPTDNKLYHVILTNSGGTITINRFDGSSWTQTLSTTLGVAGSYYYHYMMDSSGTIHIYFIITGGSTGTVYYKTITNNGTVGNAPILIGSTYTTYNGFVKHSNGSVGYSPIVGASYRASSTGARVFTYVANTAPNAPTVTSPTAYANTRTPTISWTFSDPDSGDTQAGFAVSIVNSSYTVQLWDSGYIAGAATSYTIPAGVITADGNYYFRVKVWDASGTVNIANGAGPDPNFGGRSTPTLIDTVIPNQPTHTIGTVTGTTAAITFSAFSDPVPSSGQAGGAYVCVDNAAGNTRIQTTQMAVGQTSYTITGLTANTQYRVYVVYQDNAGNWGIPSAASTVTTDTLAPNAPTQTNGVVYATSNGVSWSAFNDPAPSSGLLLTTLYLQQWNGSSWINVSGYPKSVVGLTNNMTGLTPATQYRWGVTYTDNAGNVSTLNYTTFTTNSYSVSTSVNLSALGYTLNKRPKFKFTVTDANDATLTNFQIQVSAVNDFSSTLIDTTSSAVSAGWSATSLPSGSIGYYTPQADLSTGTRYVRIRAYDGKDWGTWSATAAFTIQAVSWPTVIVADDTAISKRTIDDLRTKVNAIRQARGLAAAAWTDTSIQDWTNGASATNVRAVHLIELRQAITDIYTVLSTAAPSWAPDTVIDTTKNRKGQHWLDLRTALLGT</sequence>
<dbReference type="EMBL" id="RXHU01000034">
    <property type="protein sequence ID" value="RTE09296.1"/>
    <property type="molecule type" value="Genomic_DNA"/>
</dbReference>
<evidence type="ECO:0000313" key="3">
    <source>
        <dbReference type="Proteomes" id="UP000276128"/>
    </source>
</evidence>
<dbReference type="PROSITE" id="PS50853">
    <property type="entry name" value="FN3"/>
    <property type="match status" value="1"/>
</dbReference>
<dbReference type="Proteomes" id="UP000276128">
    <property type="component" value="Unassembled WGS sequence"/>
</dbReference>
<reference evidence="2 3" key="1">
    <citation type="submission" date="2018-12" db="EMBL/GenBank/DDBJ databases">
        <title>Bacillus ochoae sp. nov., Paenibacillus whitsoniae sp. nov., Paenibacillus spiritus sp. nov. Isolated from the Mars Exploration Rover during spacecraft assembly.</title>
        <authorList>
            <person name="Seuylemezian A."/>
            <person name="Vaishampayan P."/>
        </authorList>
    </citation>
    <scope>NUCLEOTIDE SEQUENCE [LARGE SCALE GENOMIC DNA]</scope>
    <source>
        <strain evidence="2 3">MER 54</strain>
    </source>
</reference>
<evidence type="ECO:0000259" key="1">
    <source>
        <dbReference type="PROSITE" id="PS50853"/>
    </source>
</evidence>
<dbReference type="CDD" id="cd00063">
    <property type="entry name" value="FN3"/>
    <property type="match status" value="1"/>
</dbReference>
<dbReference type="InterPro" id="IPR036116">
    <property type="entry name" value="FN3_sf"/>
</dbReference>
<dbReference type="OrthoDB" id="1947745at2"/>
<accession>A0A430JE57</accession>
<organism evidence="2 3">
    <name type="scientific">Paenibacillus whitsoniae</name>
    <dbReference type="NCBI Taxonomy" id="2496558"/>
    <lineage>
        <taxon>Bacteria</taxon>
        <taxon>Bacillati</taxon>
        <taxon>Bacillota</taxon>
        <taxon>Bacilli</taxon>
        <taxon>Bacillales</taxon>
        <taxon>Paenibacillaceae</taxon>
        <taxon>Paenibacillus</taxon>
    </lineage>
</organism>
<dbReference type="Gene3D" id="2.60.40.10">
    <property type="entry name" value="Immunoglobulins"/>
    <property type="match status" value="3"/>
</dbReference>
<keyword evidence="3" id="KW-1185">Reference proteome</keyword>
<dbReference type="InterPro" id="IPR003961">
    <property type="entry name" value="FN3_dom"/>
</dbReference>
<gene>
    <name evidence="2" type="ORF">EJQ19_13015</name>
</gene>
<protein>
    <submittedName>
        <fullName evidence="2">Fibronectin type III domain-containing protein</fullName>
    </submittedName>
</protein>
<dbReference type="RefSeq" id="WP_126141660.1">
    <property type="nucleotide sequence ID" value="NZ_RXHU01000034.1"/>
</dbReference>
<dbReference type="InterPro" id="IPR013783">
    <property type="entry name" value="Ig-like_fold"/>
</dbReference>
<comment type="caution">
    <text evidence="2">The sequence shown here is derived from an EMBL/GenBank/DDBJ whole genome shotgun (WGS) entry which is preliminary data.</text>
</comment>
<feature type="domain" description="Fibronectin type-III" evidence="1">
    <location>
        <begin position="378"/>
        <end position="479"/>
    </location>
</feature>
<proteinExistence type="predicted"/>
<evidence type="ECO:0000313" key="2">
    <source>
        <dbReference type="EMBL" id="RTE09296.1"/>
    </source>
</evidence>
<dbReference type="Pfam" id="PF25788">
    <property type="entry name" value="Ig_Rha78A_N"/>
    <property type="match status" value="1"/>
</dbReference>